<feature type="compositionally biased region" description="Basic and acidic residues" evidence="1">
    <location>
        <begin position="206"/>
        <end position="223"/>
    </location>
</feature>
<evidence type="ECO:0000313" key="3">
    <source>
        <dbReference type="Proteomes" id="UP001385951"/>
    </source>
</evidence>
<evidence type="ECO:0000313" key="2">
    <source>
        <dbReference type="EMBL" id="KAK7688828.1"/>
    </source>
</evidence>
<feature type="compositionally biased region" description="Basic and acidic residues" evidence="1">
    <location>
        <begin position="50"/>
        <end position="62"/>
    </location>
</feature>
<feature type="compositionally biased region" description="Basic and acidic residues" evidence="1">
    <location>
        <begin position="9"/>
        <end position="19"/>
    </location>
</feature>
<reference evidence="2 3" key="1">
    <citation type="submission" date="2022-09" db="EMBL/GenBank/DDBJ databases">
        <authorList>
            <person name="Palmer J.M."/>
        </authorList>
    </citation>
    <scope>NUCLEOTIDE SEQUENCE [LARGE SCALE GENOMIC DNA]</scope>
    <source>
        <strain evidence="2 3">DSM 7382</strain>
    </source>
</reference>
<accession>A0AAW0G686</accession>
<organism evidence="2 3">
    <name type="scientific">Cerrena zonata</name>
    <dbReference type="NCBI Taxonomy" id="2478898"/>
    <lineage>
        <taxon>Eukaryota</taxon>
        <taxon>Fungi</taxon>
        <taxon>Dikarya</taxon>
        <taxon>Basidiomycota</taxon>
        <taxon>Agaricomycotina</taxon>
        <taxon>Agaricomycetes</taxon>
        <taxon>Polyporales</taxon>
        <taxon>Cerrenaceae</taxon>
        <taxon>Cerrena</taxon>
    </lineage>
</organism>
<name>A0AAW0G686_9APHY</name>
<feature type="compositionally biased region" description="Basic residues" evidence="1">
    <location>
        <begin position="224"/>
        <end position="233"/>
    </location>
</feature>
<dbReference type="EMBL" id="JASBNA010000009">
    <property type="protein sequence ID" value="KAK7688828.1"/>
    <property type="molecule type" value="Genomic_DNA"/>
</dbReference>
<protein>
    <submittedName>
        <fullName evidence="2">Uncharacterized protein</fullName>
    </submittedName>
</protein>
<feature type="region of interest" description="Disordered" evidence="1">
    <location>
        <begin position="183"/>
        <end position="233"/>
    </location>
</feature>
<keyword evidence="3" id="KW-1185">Reference proteome</keyword>
<sequence length="233" mass="26363">MLLPNRRTQLVDHVGKVRPTDFPTGMSCQHKDKSKRKSKPQPSAVIAPHGRNEGTNIDHQEYKPPPGLPDTVKPKALSDLSLDVLSSSKNSYDVWYLCDDTNDPVGGEEVKTSLCWYQGLRREGSYMPPRNYLHRTSFFPHALRCPRHTPHPNLPRPTYPKEVLKHRFVPFDSLYGEDVEQMEIDEDSSLPKGSKPTADTLSESGGKLKERKVETTEDSSEPRKLRKSRGTSS</sequence>
<feature type="region of interest" description="Disordered" evidence="1">
    <location>
        <begin position="1"/>
        <end position="74"/>
    </location>
</feature>
<dbReference type="AlphaFoldDB" id="A0AAW0G686"/>
<dbReference type="Proteomes" id="UP001385951">
    <property type="component" value="Unassembled WGS sequence"/>
</dbReference>
<comment type="caution">
    <text evidence="2">The sequence shown here is derived from an EMBL/GenBank/DDBJ whole genome shotgun (WGS) entry which is preliminary data.</text>
</comment>
<evidence type="ECO:0000256" key="1">
    <source>
        <dbReference type="SAM" id="MobiDB-lite"/>
    </source>
</evidence>
<proteinExistence type="predicted"/>
<gene>
    <name evidence="2" type="ORF">QCA50_007517</name>
</gene>